<organism evidence="2 3">
    <name type="scientific">Prymnesium parvum</name>
    <name type="common">Toxic golden alga</name>
    <dbReference type="NCBI Taxonomy" id="97485"/>
    <lineage>
        <taxon>Eukaryota</taxon>
        <taxon>Haptista</taxon>
        <taxon>Haptophyta</taxon>
        <taxon>Prymnesiophyceae</taxon>
        <taxon>Prymnesiales</taxon>
        <taxon>Prymnesiaceae</taxon>
        <taxon>Prymnesium</taxon>
    </lineage>
</organism>
<evidence type="ECO:0000313" key="2">
    <source>
        <dbReference type="EMBL" id="KAL1507781.1"/>
    </source>
</evidence>
<keyword evidence="1" id="KW-0732">Signal</keyword>
<reference evidence="2 3" key="1">
    <citation type="journal article" date="2024" name="Science">
        <title>Giant polyketide synthase enzymes in the biosynthesis of giant marine polyether toxins.</title>
        <authorList>
            <person name="Fallon T.R."/>
            <person name="Shende V.V."/>
            <person name="Wierzbicki I.H."/>
            <person name="Pendleton A.L."/>
            <person name="Watervoot N.F."/>
            <person name="Auber R.P."/>
            <person name="Gonzalez D.J."/>
            <person name="Wisecaver J.H."/>
            <person name="Moore B.S."/>
        </authorList>
    </citation>
    <scope>NUCLEOTIDE SEQUENCE [LARGE SCALE GENOMIC DNA]</scope>
    <source>
        <strain evidence="2 3">12B1</strain>
    </source>
</reference>
<name>A0AB34IUV2_PRYPA</name>
<keyword evidence="3" id="KW-1185">Reference proteome</keyword>
<dbReference type="EMBL" id="JBGBPQ010000017">
    <property type="protein sequence ID" value="KAL1507781.1"/>
    <property type="molecule type" value="Genomic_DNA"/>
</dbReference>
<feature type="chain" id="PRO_5044217541" evidence="1">
    <location>
        <begin position="18"/>
        <end position="283"/>
    </location>
</feature>
<gene>
    <name evidence="2" type="ORF">AB1Y20_007391</name>
</gene>
<comment type="caution">
    <text evidence="2">The sequence shown here is derived from an EMBL/GenBank/DDBJ whole genome shotgun (WGS) entry which is preliminary data.</text>
</comment>
<dbReference type="Proteomes" id="UP001515480">
    <property type="component" value="Unassembled WGS sequence"/>
</dbReference>
<protein>
    <submittedName>
        <fullName evidence="2">Uncharacterized protein</fullName>
    </submittedName>
</protein>
<evidence type="ECO:0000313" key="3">
    <source>
        <dbReference type="Proteomes" id="UP001515480"/>
    </source>
</evidence>
<accession>A0AB34IUV2</accession>
<sequence>MLLSAVSLVCAPPIVGSARSNGAAHPGVVHHAALQSRVLRLLPREPCRRPRGGAMFMAFAETPQPRVGEQRLSSEGAAQRASFGEAQSIGAELAARLSESCATGAPMPQEAVAVLKALLSHTAGARGWFVSLLTNPTFEHIFEPPLHNALLEAIEASPKTNIRLVVMNVAMPTATELIHLDNGNSELADASRMTRDRASKLLVALLQRKMPGLEEEIKSLLRALQFEAARQDGISDGSEADSMLSDVDKQWLKFARNWEYEENQRAAIHQQLVQVLTASGSSD</sequence>
<proteinExistence type="predicted"/>
<dbReference type="AlphaFoldDB" id="A0AB34IUV2"/>
<feature type="signal peptide" evidence="1">
    <location>
        <begin position="1"/>
        <end position="17"/>
    </location>
</feature>
<evidence type="ECO:0000256" key="1">
    <source>
        <dbReference type="SAM" id="SignalP"/>
    </source>
</evidence>